<dbReference type="SUPFAM" id="SSF52374">
    <property type="entry name" value="Nucleotidylyl transferase"/>
    <property type="match status" value="1"/>
</dbReference>
<accession>A0A4R8DQ47</accession>
<dbReference type="Gene3D" id="2.20.28.20">
    <property type="entry name" value="Methionyl-tRNA synthetase, Zn-domain"/>
    <property type="match status" value="1"/>
</dbReference>
<dbReference type="PRINTS" id="PR01041">
    <property type="entry name" value="TRNASYNTHMET"/>
</dbReference>
<dbReference type="EC" id="6.1.1.10" evidence="16"/>
<dbReference type="GO" id="GO:0004825">
    <property type="term" value="F:methionine-tRNA ligase activity"/>
    <property type="evidence" value="ECO:0007669"/>
    <property type="project" value="UniProtKB-UniRule"/>
</dbReference>
<comment type="subcellular location">
    <subcellularLocation>
        <location evidence="2 16">Cytoplasm</location>
    </subcellularLocation>
</comment>
<dbReference type="InterPro" id="IPR014758">
    <property type="entry name" value="Met-tRNA_synth"/>
</dbReference>
<dbReference type="Proteomes" id="UP000294498">
    <property type="component" value="Unassembled WGS sequence"/>
</dbReference>
<keyword evidence="8 16" id="KW-0479">Metal-binding</keyword>
<comment type="similarity">
    <text evidence="3 16">Belongs to the class-I aminoacyl-tRNA synthetase family. MetG type 1 subfamily.</text>
</comment>
<evidence type="ECO:0000256" key="7">
    <source>
        <dbReference type="ARBA" id="ARBA00022598"/>
    </source>
</evidence>
<keyword evidence="6 16" id="KW-0820">tRNA-binding</keyword>
<comment type="caution">
    <text evidence="18">The sequence shown here is derived from an EMBL/GenBank/DDBJ whole genome shotgun (WGS) entry which is preliminary data.</text>
</comment>
<comment type="function">
    <text evidence="1 16">Is required not only for elongation of protein synthesis but also for the initiation of all mRNA translation through initiator tRNA(fMet) aminoacylation.</text>
</comment>
<dbReference type="Gene3D" id="1.10.730.10">
    <property type="entry name" value="Isoleucyl-tRNA Synthetase, Domain 1"/>
    <property type="match status" value="1"/>
</dbReference>
<dbReference type="GO" id="GO:0000049">
    <property type="term" value="F:tRNA binding"/>
    <property type="evidence" value="ECO:0007669"/>
    <property type="project" value="UniProtKB-UniRule"/>
</dbReference>
<dbReference type="SUPFAM" id="SSF57770">
    <property type="entry name" value="Methionyl-tRNA synthetase (MetRS), Zn-domain"/>
    <property type="match status" value="1"/>
</dbReference>
<dbReference type="PROSITE" id="PS50886">
    <property type="entry name" value="TRBD"/>
    <property type="match status" value="1"/>
</dbReference>
<evidence type="ECO:0000256" key="11">
    <source>
        <dbReference type="ARBA" id="ARBA00022840"/>
    </source>
</evidence>
<keyword evidence="5 16" id="KW-0963">Cytoplasm</keyword>
<feature type="domain" description="TRNA-binding" evidence="17">
    <location>
        <begin position="639"/>
        <end position="740"/>
    </location>
</feature>
<organism evidence="18 19">
    <name type="scientific">Dinghuibacter silviterrae</name>
    <dbReference type="NCBI Taxonomy" id="1539049"/>
    <lineage>
        <taxon>Bacteria</taxon>
        <taxon>Pseudomonadati</taxon>
        <taxon>Bacteroidota</taxon>
        <taxon>Chitinophagia</taxon>
        <taxon>Chitinophagales</taxon>
        <taxon>Chitinophagaceae</taxon>
        <taxon>Dinghuibacter</taxon>
    </lineage>
</organism>
<evidence type="ECO:0000256" key="12">
    <source>
        <dbReference type="ARBA" id="ARBA00022884"/>
    </source>
</evidence>
<dbReference type="InterPro" id="IPR009080">
    <property type="entry name" value="tRNAsynth_Ia_anticodon-bd"/>
</dbReference>
<dbReference type="EMBL" id="SODV01000001">
    <property type="protein sequence ID" value="TDX00260.1"/>
    <property type="molecule type" value="Genomic_DNA"/>
</dbReference>
<comment type="subunit">
    <text evidence="4 16">Homodimer.</text>
</comment>
<comment type="caution">
    <text evidence="16">Lacks conserved residue(s) required for the propagation of feature annotation.</text>
</comment>
<evidence type="ECO:0000313" key="19">
    <source>
        <dbReference type="Proteomes" id="UP000294498"/>
    </source>
</evidence>
<evidence type="ECO:0000256" key="5">
    <source>
        <dbReference type="ARBA" id="ARBA00022490"/>
    </source>
</evidence>
<dbReference type="GO" id="GO:0005829">
    <property type="term" value="C:cytosol"/>
    <property type="evidence" value="ECO:0007669"/>
    <property type="project" value="TreeGrafter"/>
</dbReference>
<evidence type="ECO:0000256" key="3">
    <source>
        <dbReference type="ARBA" id="ARBA00008258"/>
    </source>
</evidence>
<evidence type="ECO:0000256" key="14">
    <source>
        <dbReference type="ARBA" id="ARBA00023146"/>
    </source>
</evidence>
<dbReference type="InterPro" id="IPR015413">
    <property type="entry name" value="Methionyl/Leucyl_tRNA_Synth"/>
</dbReference>
<dbReference type="CDD" id="cd00814">
    <property type="entry name" value="MetRS_core"/>
    <property type="match status" value="1"/>
</dbReference>
<dbReference type="HAMAP" id="MF_00098">
    <property type="entry name" value="Met_tRNA_synth_type1"/>
    <property type="match status" value="1"/>
</dbReference>
<keyword evidence="14 16" id="KW-0030">Aminoacyl-tRNA synthetase</keyword>
<evidence type="ECO:0000313" key="18">
    <source>
        <dbReference type="EMBL" id="TDX00260.1"/>
    </source>
</evidence>
<evidence type="ECO:0000259" key="17">
    <source>
        <dbReference type="PROSITE" id="PS50886"/>
    </source>
</evidence>
<keyword evidence="13 16" id="KW-0648">Protein biosynthesis</keyword>
<dbReference type="InterPro" id="IPR001412">
    <property type="entry name" value="aa-tRNA-synth_I_CS"/>
</dbReference>
<dbReference type="InterPro" id="IPR029038">
    <property type="entry name" value="MetRS_Zn"/>
</dbReference>
<dbReference type="AlphaFoldDB" id="A0A4R8DQ47"/>
<dbReference type="Gene3D" id="3.40.50.620">
    <property type="entry name" value="HUPs"/>
    <property type="match status" value="1"/>
</dbReference>
<dbReference type="InterPro" id="IPR012340">
    <property type="entry name" value="NA-bd_OB-fold"/>
</dbReference>
<dbReference type="Pfam" id="PF01588">
    <property type="entry name" value="tRNA_bind"/>
    <property type="match status" value="1"/>
</dbReference>
<feature type="short sequence motif" description="'HIGH' region" evidence="16">
    <location>
        <begin position="14"/>
        <end position="24"/>
    </location>
</feature>
<gene>
    <name evidence="16" type="primary">metG</name>
    <name evidence="18" type="ORF">EDB95_1279</name>
</gene>
<evidence type="ECO:0000256" key="1">
    <source>
        <dbReference type="ARBA" id="ARBA00003314"/>
    </source>
</evidence>
<dbReference type="InterPro" id="IPR014729">
    <property type="entry name" value="Rossmann-like_a/b/a_fold"/>
</dbReference>
<dbReference type="GO" id="GO:0046872">
    <property type="term" value="F:metal ion binding"/>
    <property type="evidence" value="ECO:0007669"/>
    <property type="project" value="UniProtKB-KW"/>
</dbReference>
<protein>
    <recommendedName>
        <fullName evidence="16">Methionine--tRNA ligase</fullName>
        <ecNumber evidence="16">6.1.1.10</ecNumber>
    </recommendedName>
    <alternativeName>
        <fullName evidence="16">Methionyl-tRNA synthetase</fullName>
        <shortName evidence="16">MetRS</shortName>
    </alternativeName>
</protein>
<evidence type="ECO:0000256" key="2">
    <source>
        <dbReference type="ARBA" id="ARBA00004496"/>
    </source>
</evidence>
<evidence type="ECO:0000256" key="10">
    <source>
        <dbReference type="ARBA" id="ARBA00022833"/>
    </source>
</evidence>
<dbReference type="PANTHER" id="PTHR45765:SF1">
    <property type="entry name" value="METHIONINE--TRNA LIGASE, CYTOPLASMIC"/>
    <property type="match status" value="1"/>
</dbReference>
<feature type="binding site" evidence="16">
    <location>
        <position position="159"/>
    </location>
    <ligand>
        <name>Zn(2+)</name>
        <dbReference type="ChEBI" id="CHEBI:29105"/>
    </ligand>
</feature>
<evidence type="ECO:0000256" key="4">
    <source>
        <dbReference type="ARBA" id="ARBA00011738"/>
    </source>
</evidence>
<dbReference type="RefSeq" id="WP_133991664.1">
    <property type="nucleotide sequence ID" value="NZ_SODV01000001.1"/>
</dbReference>
<dbReference type="OrthoDB" id="9810191at2"/>
<keyword evidence="11 16" id="KW-0067">ATP-binding</keyword>
<dbReference type="Pfam" id="PF09334">
    <property type="entry name" value="tRNA-synt_1g"/>
    <property type="match status" value="1"/>
</dbReference>
<dbReference type="InterPro" id="IPR041872">
    <property type="entry name" value="Anticodon_Met"/>
</dbReference>
<comment type="catalytic activity">
    <reaction evidence="15 16">
        <text>tRNA(Met) + L-methionine + ATP = L-methionyl-tRNA(Met) + AMP + diphosphate</text>
        <dbReference type="Rhea" id="RHEA:13481"/>
        <dbReference type="Rhea" id="RHEA-COMP:9667"/>
        <dbReference type="Rhea" id="RHEA-COMP:9698"/>
        <dbReference type="ChEBI" id="CHEBI:30616"/>
        <dbReference type="ChEBI" id="CHEBI:33019"/>
        <dbReference type="ChEBI" id="CHEBI:57844"/>
        <dbReference type="ChEBI" id="CHEBI:78442"/>
        <dbReference type="ChEBI" id="CHEBI:78530"/>
        <dbReference type="ChEBI" id="CHEBI:456215"/>
        <dbReference type="EC" id="6.1.1.10"/>
    </reaction>
</comment>
<dbReference type="InterPro" id="IPR023458">
    <property type="entry name" value="Met-tRNA_ligase_1"/>
</dbReference>
<dbReference type="FunFam" id="2.20.28.20:FF:000001">
    <property type="entry name" value="Methionine--tRNA ligase"/>
    <property type="match status" value="1"/>
</dbReference>
<evidence type="ECO:0000256" key="6">
    <source>
        <dbReference type="ARBA" id="ARBA00022555"/>
    </source>
</evidence>
<keyword evidence="10 16" id="KW-0862">Zinc</keyword>
<dbReference type="PANTHER" id="PTHR45765">
    <property type="entry name" value="METHIONINE--TRNA LIGASE"/>
    <property type="match status" value="1"/>
</dbReference>
<sequence>MSEFKRYLVTAALPYANGPVHIGHLAGCYLPADIYVRYQRARKQDIKFISGSDEHGVPITIRAMKEGITPQQVVDKYNALIKDSFAQMGISFDIYARTSSPVHHETASAFFKKLYDDGLFEEKESEQYYDEAKKTFLADRYIIGTCPVCGNPNAYGDQCERCGTSLSPDQLINPRSALSDAPPVRRKTKHWYFPLQQYEPWLKEWIVEGKKDTWKNNVYGQCKSWLDNGLQPRAMTRDSNWGIKVPLPGAEGKVLYVWFDAPIGYISATKELTDQWADYWCKEDTKLVHFIGKDNIVFHCIIFPSMLKAHGGFVLPDNVPANEFLNIEGDKVSTSRNWAVWVDEYLKDFPDQQDILRYVLCANAPETKDNDFTWKDFQTRNNSELVDIFGNFINRTMVLMHKLCGGKVPALHSADNLDKATLDAFATTKARVEEALESYRFRDALFEVIDLARKGNKYLQEKQPWIVARDLEKDTTAQQKIDNCLHVCLQLMANLAILVNPFLPFTAKKMSHMMKTVDKMLEWENAGKTKLLSVGYTLRAPELLFRKIEDAEVAAQVEKLRAGLVKPADGVAVAGAAPAASSAPSAAAASAAPVPAPGVTAAGAAPAATPASGGAPSAVASAPADAPLPAFKDTIVYDDFAKLDLRVGRILTAEKMPKSDKLLRFTVDLGTEQRTILSGVAKHFSPENLIGQQVTVVANLAPRKMMGVESHGMILMAEDPAGKLHFINPETPIVPGSTIS</sequence>
<dbReference type="GO" id="GO:0005524">
    <property type="term" value="F:ATP binding"/>
    <property type="evidence" value="ECO:0007669"/>
    <property type="project" value="UniProtKB-UniRule"/>
</dbReference>
<reference evidence="18 19" key="1">
    <citation type="submission" date="2019-03" db="EMBL/GenBank/DDBJ databases">
        <title>Genomic Encyclopedia of Type Strains, Phase IV (KMG-IV): sequencing the most valuable type-strain genomes for metagenomic binning, comparative biology and taxonomic classification.</title>
        <authorList>
            <person name="Goeker M."/>
        </authorList>
    </citation>
    <scope>NUCLEOTIDE SEQUENCE [LARGE SCALE GENOMIC DNA]</scope>
    <source>
        <strain evidence="18 19">DSM 100059</strain>
    </source>
</reference>
<dbReference type="Gene3D" id="2.40.50.140">
    <property type="entry name" value="Nucleic acid-binding proteins"/>
    <property type="match status" value="1"/>
</dbReference>
<dbReference type="NCBIfam" id="TIGR00399">
    <property type="entry name" value="metG_C_term"/>
    <property type="match status" value="1"/>
</dbReference>
<proteinExistence type="inferred from homology"/>
<feature type="binding site" evidence="16">
    <location>
        <position position="149"/>
    </location>
    <ligand>
        <name>Zn(2+)</name>
        <dbReference type="ChEBI" id="CHEBI:29105"/>
    </ligand>
</feature>
<evidence type="ECO:0000256" key="9">
    <source>
        <dbReference type="ARBA" id="ARBA00022741"/>
    </source>
</evidence>
<dbReference type="NCBIfam" id="NF001100">
    <property type="entry name" value="PRK00133.1"/>
    <property type="match status" value="1"/>
</dbReference>
<dbReference type="SUPFAM" id="SSF47323">
    <property type="entry name" value="Anticodon-binding domain of a subclass of class I aminoacyl-tRNA synthetases"/>
    <property type="match status" value="1"/>
</dbReference>
<dbReference type="Pfam" id="PF19303">
    <property type="entry name" value="Anticodon_3"/>
    <property type="match status" value="1"/>
</dbReference>
<dbReference type="NCBIfam" id="TIGR00398">
    <property type="entry name" value="metG"/>
    <property type="match status" value="1"/>
</dbReference>
<feature type="binding site" evidence="16">
    <location>
        <position position="162"/>
    </location>
    <ligand>
        <name>Zn(2+)</name>
        <dbReference type="ChEBI" id="CHEBI:29105"/>
    </ligand>
</feature>
<comment type="cofactor">
    <cofactor evidence="16">
        <name>Zn(2+)</name>
        <dbReference type="ChEBI" id="CHEBI:29105"/>
    </cofactor>
    <text evidence="16">Binds 1 zinc ion per subunit.</text>
</comment>
<dbReference type="SUPFAM" id="SSF50249">
    <property type="entry name" value="Nucleic acid-binding proteins"/>
    <property type="match status" value="1"/>
</dbReference>
<evidence type="ECO:0000256" key="16">
    <source>
        <dbReference type="HAMAP-Rule" id="MF_00098"/>
    </source>
</evidence>
<dbReference type="FunFam" id="2.40.50.140:FF:000042">
    <property type="entry name" value="Methionine--tRNA ligase"/>
    <property type="match status" value="1"/>
</dbReference>
<keyword evidence="12 16" id="KW-0694">RNA-binding</keyword>
<evidence type="ECO:0000256" key="8">
    <source>
        <dbReference type="ARBA" id="ARBA00022723"/>
    </source>
</evidence>
<feature type="binding site" evidence="16">
    <location>
        <position position="146"/>
    </location>
    <ligand>
        <name>Zn(2+)</name>
        <dbReference type="ChEBI" id="CHEBI:29105"/>
    </ligand>
</feature>
<keyword evidence="7 16" id="KW-0436">Ligase</keyword>
<dbReference type="InterPro" id="IPR002547">
    <property type="entry name" value="tRNA-bd_dom"/>
</dbReference>
<name>A0A4R8DQ47_9BACT</name>
<feature type="binding site" evidence="16">
    <location>
        <position position="334"/>
    </location>
    <ligand>
        <name>ATP</name>
        <dbReference type="ChEBI" id="CHEBI:30616"/>
    </ligand>
</feature>
<keyword evidence="19" id="KW-1185">Reference proteome</keyword>
<dbReference type="PROSITE" id="PS00178">
    <property type="entry name" value="AA_TRNA_LIGASE_I"/>
    <property type="match status" value="1"/>
</dbReference>
<dbReference type="InterPro" id="IPR033911">
    <property type="entry name" value="MetRS_core"/>
</dbReference>
<dbReference type="CDD" id="cd02800">
    <property type="entry name" value="tRNA_bind_EcMetRS_like"/>
    <property type="match status" value="1"/>
</dbReference>
<dbReference type="InterPro" id="IPR004495">
    <property type="entry name" value="Met-tRNA-synth_bsu_C"/>
</dbReference>
<keyword evidence="9 16" id="KW-0547">Nucleotide-binding</keyword>
<dbReference type="CDD" id="cd07957">
    <property type="entry name" value="Anticodon_Ia_Met"/>
    <property type="match status" value="1"/>
</dbReference>
<evidence type="ECO:0000256" key="15">
    <source>
        <dbReference type="ARBA" id="ARBA00047364"/>
    </source>
</evidence>
<evidence type="ECO:0000256" key="13">
    <source>
        <dbReference type="ARBA" id="ARBA00022917"/>
    </source>
</evidence>
<dbReference type="GO" id="GO:0006431">
    <property type="term" value="P:methionyl-tRNA aminoacylation"/>
    <property type="evidence" value="ECO:0007669"/>
    <property type="project" value="UniProtKB-UniRule"/>
</dbReference>